<dbReference type="Proteomes" id="UP000814128">
    <property type="component" value="Unassembled WGS sequence"/>
</dbReference>
<evidence type="ECO:0000313" key="2">
    <source>
        <dbReference type="Proteomes" id="UP000814128"/>
    </source>
</evidence>
<reference evidence="1" key="2">
    <citation type="journal article" date="2022" name="New Phytol.">
        <title>Evolutionary transition to the ectomycorrhizal habit in the genomes of a hyperdiverse lineage of mushroom-forming fungi.</title>
        <authorList>
            <person name="Looney B."/>
            <person name="Miyauchi S."/>
            <person name="Morin E."/>
            <person name="Drula E."/>
            <person name="Courty P.E."/>
            <person name="Kohler A."/>
            <person name="Kuo A."/>
            <person name="LaButti K."/>
            <person name="Pangilinan J."/>
            <person name="Lipzen A."/>
            <person name="Riley R."/>
            <person name="Andreopoulos W."/>
            <person name="He G."/>
            <person name="Johnson J."/>
            <person name="Nolan M."/>
            <person name="Tritt A."/>
            <person name="Barry K.W."/>
            <person name="Grigoriev I.V."/>
            <person name="Nagy L.G."/>
            <person name="Hibbett D."/>
            <person name="Henrissat B."/>
            <person name="Matheny P.B."/>
            <person name="Labbe J."/>
            <person name="Martin F.M."/>
        </authorList>
    </citation>
    <scope>NUCLEOTIDE SEQUENCE</scope>
    <source>
        <strain evidence="1">EC-137</strain>
    </source>
</reference>
<name>A0ACB8QJ52_9AGAM</name>
<proteinExistence type="predicted"/>
<evidence type="ECO:0000313" key="1">
    <source>
        <dbReference type="EMBL" id="KAI0031623.1"/>
    </source>
</evidence>
<keyword evidence="2" id="KW-1185">Reference proteome</keyword>
<comment type="caution">
    <text evidence="1">The sequence shown here is derived from an EMBL/GenBank/DDBJ whole genome shotgun (WGS) entry which is preliminary data.</text>
</comment>
<protein>
    <submittedName>
        <fullName evidence="1">Uncharacterized protein</fullName>
    </submittedName>
</protein>
<accession>A0ACB8QJ52</accession>
<dbReference type="EMBL" id="MU273573">
    <property type="protein sequence ID" value="KAI0031623.1"/>
    <property type="molecule type" value="Genomic_DNA"/>
</dbReference>
<reference evidence="1" key="1">
    <citation type="submission" date="2021-02" db="EMBL/GenBank/DDBJ databases">
        <authorList>
            <consortium name="DOE Joint Genome Institute"/>
            <person name="Ahrendt S."/>
            <person name="Looney B.P."/>
            <person name="Miyauchi S."/>
            <person name="Morin E."/>
            <person name="Drula E."/>
            <person name="Courty P.E."/>
            <person name="Chicoki N."/>
            <person name="Fauchery L."/>
            <person name="Kohler A."/>
            <person name="Kuo A."/>
            <person name="Labutti K."/>
            <person name="Pangilinan J."/>
            <person name="Lipzen A."/>
            <person name="Riley R."/>
            <person name="Andreopoulos W."/>
            <person name="He G."/>
            <person name="Johnson J."/>
            <person name="Barry K.W."/>
            <person name="Grigoriev I.V."/>
            <person name="Nagy L."/>
            <person name="Hibbett D."/>
            <person name="Henrissat B."/>
            <person name="Matheny P.B."/>
            <person name="Labbe J."/>
            <person name="Martin F."/>
        </authorList>
    </citation>
    <scope>NUCLEOTIDE SEQUENCE</scope>
    <source>
        <strain evidence="1">EC-137</strain>
    </source>
</reference>
<sequence>MLFAPTVWACFVSFALAPPSLFQNTPPACVENCGNNAVVGTDCGSVSNTTCICINKGFLQSIVACVISDCASADLVAAQSFFGELCASPGSTSASQLSKNTGASASVSVSVTVPVTSTSATALETSSSRTAPYPSNTAPSIPSSTTFPSSAQRLTMSCLALTSIIVGVVRLTL</sequence>
<gene>
    <name evidence="1" type="ORF">K488DRAFT_86643</name>
</gene>
<organism evidence="1 2">
    <name type="scientific">Vararia minispora EC-137</name>
    <dbReference type="NCBI Taxonomy" id="1314806"/>
    <lineage>
        <taxon>Eukaryota</taxon>
        <taxon>Fungi</taxon>
        <taxon>Dikarya</taxon>
        <taxon>Basidiomycota</taxon>
        <taxon>Agaricomycotina</taxon>
        <taxon>Agaricomycetes</taxon>
        <taxon>Russulales</taxon>
        <taxon>Lachnocladiaceae</taxon>
        <taxon>Vararia</taxon>
    </lineage>
</organism>